<evidence type="ECO:0000313" key="5">
    <source>
        <dbReference type="Proteomes" id="UP000177152"/>
    </source>
</evidence>
<name>A0A1G2K2Y3_9BACT</name>
<dbReference type="EMBL" id="MHQC01000050">
    <property type="protein sequence ID" value="OGZ93789.1"/>
    <property type="molecule type" value="Genomic_DNA"/>
</dbReference>
<evidence type="ECO:0000259" key="3">
    <source>
        <dbReference type="Pfam" id="PF00294"/>
    </source>
</evidence>
<protein>
    <recommendedName>
        <fullName evidence="3">Carbohydrate kinase PfkB domain-containing protein</fullName>
    </recommendedName>
</protein>
<dbReference type="PANTHER" id="PTHR10584:SF166">
    <property type="entry name" value="RIBOKINASE"/>
    <property type="match status" value="1"/>
</dbReference>
<evidence type="ECO:0000256" key="2">
    <source>
        <dbReference type="ARBA" id="ARBA00022777"/>
    </source>
</evidence>
<evidence type="ECO:0000313" key="4">
    <source>
        <dbReference type="EMBL" id="OGZ93789.1"/>
    </source>
</evidence>
<dbReference type="Proteomes" id="UP000177152">
    <property type="component" value="Unassembled WGS sequence"/>
</dbReference>
<sequence length="330" mass="36953">MEKKYDFISVGDTVTDAFIRLKDATVNCDVNHEKCLICMRFGDKIPYESVTVIPAVGNSANASVSAARLGLSSALVTNLGKDYYGTECLAALTGEKVSTEFISIQEGKKTNYHYVLWYEDDRTILIKHENFDYKLPDIDSPRWLYLSSLGERAVEFHAELEKFLTEHPDVKFAFQPGTFQIKMGKEALAGLYTRAEIFFCNKEESQRILGVGEEDIKVLLERMHHLGPKVPVITDGPKGAYAYDGENFWFMRTYPDPKPPLSRTGAGDAFSSTVTVALALGLDLKEALRWGPVNSMSVVQQIGARAGLLTRHQLEEFLKTAPADYYPQKI</sequence>
<dbReference type="Pfam" id="PF00294">
    <property type="entry name" value="PfkB"/>
    <property type="match status" value="1"/>
</dbReference>
<comment type="caution">
    <text evidence="4">The sequence shown here is derived from an EMBL/GenBank/DDBJ whole genome shotgun (WGS) entry which is preliminary data.</text>
</comment>
<dbReference type="AlphaFoldDB" id="A0A1G2K2Y3"/>
<evidence type="ECO:0000256" key="1">
    <source>
        <dbReference type="ARBA" id="ARBA00022679"/>
    </source>
</evidence>
<dbReference type="InterPro" id="IPR029056">
    <property type="entry name" value="Ribokinase-like"/>
</dbReference>
<keyword evidence="2" id="KW-0418">Kinase</keyword>
<dbReference type="SUPFAM" id="SSF53613">
    <property type="entry name" value="Ribokinase-like"/>
    <property type="match status" value="1"/>
</dbReference>
<accession>A0A1G2K2Y3</accession>
<gene>
    <name evidence="4" type="ORF">A2633_04910</name>
</gene>
<organism evidence="4 5">
    <name type="scientific">Candidatus Sungbacteria bacterium RIFCSPHIGHO2_01_FULL_47_32</name>
    <dbReference type="NCBI Taxonomy" id="1802264"/>
    <lineage>
        <taxon>Bacteria</taxon>
        <taxon>Candidatus Sungiibacteriota</taxon>
    </lineage>
</organism>
<dbReference type="GO" id="GO:0016301">
    <property type="term" value="F:kinase activity"/>
    <property type="evidence" value="ECO:0007669"/>
    <property type="project" value="UniProtKB-KW"/>
</dbReference>
<keyword evidence="1" id="KW-0808">Transferase</keyword>
<dbReference type="PANTHER" id="PTHR10584">
    <property type="entry name" value="SUGAR KINASE"/>
    <property type="match status" value="1"/>
</dbReference>
<feature type="domain" description="Carbohydrate kinase PfkB" evidence="3">
    <location>
        <begin position="56"/>
        <end position="308"/>
    </location>
</feature>
<proteinExistence type="predicted"/>
<dbReference type="Gene3D" id="3.40.1190.20">
    <property type="match status" value="1"/>
</dbReference>
<reference evidence="4 5" key="1">
    <citation type="journal article" date="2016" name="Nat. Commun.">
        <title>Thousands of microbial genomes shed light on interconnected biogeochemical processes in an aquifer system.</title>
        <authorList>
            <person name="Anantharaman K."/>
            <person name="Brown C.T."/>
            <person name="Hug L.A."/>
            <person name="Sharon I."/>
            <person name="Castelle C.J."/>
            <person name="Probst A.J."/>
            <person name="Thomas B.C."/>
            <person name="Singh A."/>
            <person name="Wilkins M.J."/>
            <person name="Karaoz U."/>
            <person name="Brodie E.L."/>
            <person name="Williams K.H."/>
            <person name="Hubbard S.S."/>
            <person name="Banfield J.F."/>
        </authorList>
    </citation>
    <scope>NUCLEOTIDE SEQUENCE [LARGE SCALE GENOMIC DNA]</scope>
</reference>
<dbReference type="InterPro" id="IPR011611">
    <property type="entry name" value="PfkB_dom"/>
</dbReference>